<name>A0AAJ7FEX5_CEPCN</name>
<dbReference type="InterPro" id="IPR002048">
    <property type="entry name" value="EF_hand_dom"/>
</dbReference>
<dbReference type="PROSITE" id="PS50222">
    <property type="entry name" value="EF_HAND_2"/>
    <property type="match status" value="1"/>
</dbReference>
<keyword evidence="2" id="KW-1185">Reference proteome</keyword>
<dbReference type="InterPro" id="IPR011992">
    <property type="entry name" value="EF-hand-dom_pair"/>
</dbReference>
<dbReference type="Gene3D" id="1.10.238.10">
    <property type="entry name" value="EF-hand"/>
    <property type="match status" value="2"/>
</dbReference>
<sequence>MPEGGNKNLRLRDVWRTCNKIRAAIFRVGLNLWDYYRPLDPNKNSLISESKFVSVLAGPLRGPIGLSDQEIGDLADYFRLQDGRILYSQFCEVIHDSVPDFGKNKPLTTGLEWEDPLHVNRLSTTEHRKLDIIITKIAVLINKRKLVLRPYFQDYEIIAKNAGTVTIAHFGRILHFLRIVLAADEFNLLVKRYAKDGCTVNYVAFVKTIDEAQNYMDQHGMLDLGGDLLNQFPGRVITAELPKLPRPEIGKVLPSKVFGKQSVFHPAIKENRDLMPLLEVIQRIQRHILENRIRIHEFFKEFDHLNVGRVTISQFRRGIDALQVSSLGRLYLAEAEINGIITLYKDPNNPDRVCWRTFEDDIDHVFTVKELDKLPNLRIESPPREITELCRRGQSDWQHEEKSLRELCEDSLQKVKHRINERGLILKQFFKEYDKHNHGHVSRTQMRQVLTTSGVLLSTQEVFALEQRYNDDIGFNYVYFIEELESLPVTEPLYFSMLEEKKIINAEKLPAEPTEEETNIVTILAKIKAKIVRERVKVTQFMRPFDTLNKQVISRADFIRGLDQIRCNLTCTEMATIMEVFRAPLRPQFIEYVRFGDAIEEAVATSCLERAPLLIPVQHIPSESCSRNFLNFEERHTLGQAMDKLSVSMNSNLQEIFTDYDKERIGTVTKEQLARALSTRNMLHLISNNEFNVIHKCFGVERGGRLETDYRAFLCALRLLQENKKTLPF</sequence>
<evidence type="ECO:0000313" key="2">
    <source>
        <dbReference type="Proteomes" id="UP000694920"/>
    </source>
</evidence>
<dbReference type="AlphaFoldDB" id="A0AAJ7FEX5"/>
<evidence type="ECO:0000313" key="3">
    <source>
        <dbReference type="RefSeq" id="XP_015588421.1"/>
    </source>
</evidence>
<dbReference type="PANTHER" id="PTHR20875:SF0">
    <property type="entry name" value="GH12158P"/>
    <property type="match status" value="1"/>
</dbReference>
<protein>
    <submittedName>
        <fullName evidence="3">Uncharacterized protein LOC107264555</fullName>
    </submittedName>
</protein>
<dbReference type="InterPro" id="IPR052603">
    <property type="entry name" value="EFCB6"/>
</dbReference>
<gene>
    <name evidence="3" type="primary">LOC107264555</name>
</gene>
<organism evidence="2 3">
    <name type="scientific">Cephus cinctus</name>
    <name type="common">Wheat stem sawfly</name>
    <dbReference type="NCBI Taxonomy" id="211228"/>
    <lineage>
        <taxon>Eukaryota</taxon>
        <taxon>Metazoa</taxon>
        <taxon>Ecdysozoa</taxon>
        <taxon>Arthropoda</taxon>
        <taxon>Hexapoda</taxon>
        <taxon>Insecta</taxon>
        <taxon>Pterygota</taxon>
        <taxon>Neoptera</taxon>
        <taxon>Endopterygota</taxon>
        <taxon>Hymenoptera</taxon>
        <taxon>Cephoidea</taxon>
        <taxon>Cephidae</taxon>
        <taxon>Cephus</taxon>
    </lineage>
</organism>
<dbReference type="KEGG" id="ccin:107264555"/>
<feature type="domain" description="EF-hand" evidence="1">
    <location>
        <begin position="421"/>
        <end position="456"/>
    </location>
</feature>
<dbReference type="GeneID" id="107264555"/>
<proteinExistence type="predicted"/>
<accession>A0AAJ7FEX5</accession>
<dbReference type="PANTHER" id="PTHR20875">
    <property type="entry name" value="EF-HAND CALCIUM-BINDING DOMAIN-CONTAINING PROTEIN 6-RELATED"/>
    <property type="match status" value="1"/>
</dbReference>
<dbReference type="GO" id="GO:0005509">
    <property type="term" value="F:calcium ion binding"/>
    <property type="evidence" value="ECO:0007669"/>
    <property type="project" value="InterPro"/>
</dbReference>
<dbReference type="SUPFAM" id="SSF47473">
    <property type="entry name" value="EF-hand"/>
    <property type="match status" value="3"/>
</dbReference>
<reference evidence="3" key="1">
    <citation type="submission" date="2025-08" db="UniProtKB">
        <authorList>
            <consortium name="RefSeq"/>
        </authorList>
    </citation>
    <scope>IDENTIFICATION</scope>
</reference>
<evidence type="ECO:0000259" key="1">
    <source>
        <dbReference type="PROSITE" id="PS50222"/>
    </source>
</evidence>
<dbReference type="Proteomes" id="UP000694920">
    <property type="component" value="Unplaced"/>
</dbReference>
<dbReference type="RefSeq" id="XP_015588421.1">
    <property type="nucleotide sequence ID" value="XM_015732935.2"/>
</dbReference>